<keyword evidence="1" id="KW-0472">Membrane</keyword>
<name>A0A0V1A3I9_9BILA</name>
<feature type="transmembrane region" description="Helical" evidence="1">
    <location>
        <begin position="30"/>
        <end position="52"/>
    </location>
</feature>
<feature type="transmembrane region" description="Helical" evidence="1">
    <location>
        <begin position="64"/>
        <end position="84"/>
    </location>
</feature>
<evidence type="ECO:0000313" key="2">
    <source>
        <dbReference type="EMBL" id="KRY19346.1"/>
    </source>
</evidence>
<keyword evidence="1" id="KW-1133">Transmembrane helix</keyword>
<dbReference type="AlphaFoldDB" id="A0A0V1A3I9"/>
<dbReference type="Proteomes" id="UP000054783">
    <property type="component" value="Unassembled WGS sequence"/>
</dbReference>
<accession>A0A0V1A3I9</accession>
<keyword evidence="3" id="KW-1185">Reference proteome</keyword>
<keyword evidence="1" id="KW-0812">Transmembrane</keyword>
<sequence length="137" mass="16219">MHTKRTRKHINARTLVTWKLLYFDRIVSQYITLGILLMPNMSLFDCIFAQFLYYKNEFQTSGFIAFPLASTKIVSSRNIFGYLAKYAFIKRKTRFWKVPRQINAYVSNKWPLKLPCAYLNTQESSRNGTFLKRIQDG</sequence>
<gene>
    <name evidence="2" type="ORF">T12_5813</name>
</gene>
<dbReference type="EMBL" id="JYDQ01000036">
    <property type="protein sequence ID" value="KRY19346.1"/>
    <property type="molecule type" value="Genomic_DNA"/>
</dbReference>
<evidence type="ECO:0000256" key="1">
    <source>
        <dbReference type="SAM" id="Phobius"/>
    </source>
</evidence>
<organism evidence="2 3">
    <name type="scientific">Trichinella patagoniensis</name>
    <dbReference type="NCBI Taxonomy" id="990121"/>
    <lineage>
        <taxon>Eukaryota</taxon>
        <taxon>Metazoa</taxon>
        <taxon>Ecdysozoa</taxon>
        <taxon>Nematoda</taxon>
        <taxon>Enoplea</taxon>
        <taxon>Dorylaimia</taxon>
        <taxon>Trichinellida</taxon>
        <taxon>Trichinellidae</taxon>
        <taxon>Trichinella</taxon>
    </lineage>
</organism>
<evidence type="ECO:0000313" key="3">
    <source>
        <dbReference type="Proteomes" id="UP000054783"/>
    </source>
</evidence>
<protein>
    <submittedName>
        <fullName evidence="2">Uncharacterized protein</fullName>
    </submittedName>
</protein>
<proteinExistence type="predicted"/>
<reference evidence="2 3" key="1">
    <citation type="submission" date="2015-01" db="EMBL/GenBank/DDBJ databases">
        <title>Evolution of Trichinella species and genotypes.</title>
        <authorList>
            <person name="Korhonen P.K."/>
            <person name="Edoardo P."/>
            <person name="Giuseppe L.R."/>
            <person name="Gasser R.B."/>
        </authorList>
    </citation>
    <scope>NUCLEOTIDE SEQUENCE [LARGE SCALE GENOMIC DNA]</scope>
    <source>
        <strain evidence="2">ISS2496</strain>
    </source>
</reference>
<comment type="caution">
    <text evidence="2">The sequence shown here is derived from an EMBL/GenBank/DDBJ whole genome shotgun (WGS) entry which is preliminary data.</text>
</comment>